<proteinExistence type="predicted"/>
<dbReference type="Proteomes" id="UP000318017">
    <property type="component" value="Chromosome"/>
</dbReference>
<feature type="chain" id="PRO_5022135549" description="Carboxypeptidase regulatory-like domain-containing protein" evidence="1">
    <location>
        <begin position="30"/>
        <end position="139"/>
    </location>
</feature>
<dbReference type="EMBL" id="CP036298">
    <property type="protein sequence ID" value="QDV22405.1"/>
    <property type="molecule type" value="Genomic_DNA"/>
</dbReference>
<organism evidence="2 3">
    <name type="scientific">Aureliella helgolandensis</name>
    <dbReference type="NCBI Taxonomy" id="2527968"/>
    <lineage>
        <taxon>Bacteria</taxon>
        <taxon>Pseudomonadati</taxon>
        <taxon>Planctomycetota</taxon>
        <taxon>Planctomycetia</taxon>
        <taxon>Pirellulales</taxon>
        <taxon>Pirellulaceae</taxon>
        <taxon>Aureliella</taxon>
    </lineage>
</organism>
<dbReference type="AlphaFoldDB" id="A0A518G1C8"/>
<evidence type="ECO:0000256" key="1">
    <source>
        <dbReference type="SAM" id="SignalP"/>
    </source>
</evidence>
<evidence type="ECO:0000313" key="2">
    <source>
        <dbReference type="EMBL" id="QDV22405.1"/>
    </source>
</evidence>
<reference evidence="2 3" key="1">
    <citation type="submission" date="2019-02" db="EMBL/GenBank/DDBJ databases">
        <title>Deep-cultivation of Planctomycetes and their phenomic and genomic characterization uncovers novel biology.</title>
        <authorList>
            <person name="Wiegand S."/>
            <person name="Jogler M."/>
            <person name="Boedeker C."/>
            <person name="Pinto D."/>
            <person name="Vollmers J."/>
            <person name="Rivas-Marin E."/>
            <person name="Kohn T."/>
            <person name="Peeters S.H."/>
            <person name="Heuer A."/>
            <person name="Rast P."/>
            <person name="Oberbeckmann S."/>
            <person name="Bunk B."/>
            <person name="Jeske O."/>
            <person name="Meyerdierks A."/>
            <person name="Storesund J.E."/>
            <person name="Kallscheuer N."/>
            <person name="Luecker S."/>
            <person name="Lage O.M."/>
            <person name="Pohl T."/>
            <person name="Merkel B.J."/>
            <person name="Hornburger P."/>
            <person name="Mueller R.-W."/>
            <person name="Bruemmer F."/>
            <person name="Labrenz M."/>
            <person name="Spormann A.M."/>
            <person name="Op den Camp H."/>
            <person name="Overmann J."/>
            <person name="Amann R."/>
            <person name="Jetten M.S.M."/>
            <person name="Mascher T."/>
            <person name="Medema M.H."/>
            <person name="Devos D.P."/>
            <person name="Kaster A.-K."/>
            <person name="Ovreas L."/>
            <person name="Rohde M."/>
            <person name="Galperin M.Y."/>
            <person name="Jogler C."/>
        </authorList>
    </citation>
    <scope>NUCLEOTIDE SEQUENCE [LARGE SCALE GENOMIC DNA]</scope>
    <source>
        <strain evidence="2 3">Q31a</strain>
    </source>
</reference>
<protein>
    <recommendedName>
        <fullName evidence="4">Carboxypeptidase regulatory-like domain-containing protein</fullName>
    </recommendedName>
</protein>
<dbReference type="PROSITE" id="PS51257">
    <property type="entry name" value="PROKAR_LIPOPROTEIN"/>
    <property type="match status" value="1"/>
</dbReference>
<sequence length="139" mass="14575" precursor="true">MHRAISLRNCRAVVLLTLGLLAVSSGCSSEPPVGTVSGTVSVKGKPYTDASVMVIDLSSGQGGGADLKSDGTFTLDDPIPVGSYTAYFAPISVPPEDASAAPVPMQADKTIPQKYWNEASSDLKFEVKEGKNEFPIDIK</sequence>
<evidence type="ECO:0008006" key="4">
    <source>
        <dbReference type="Google" id="ProtNLM"/>
    </source>
</evidence>
<keyword evidence="1" id="KW-0732">Signal</keyword>
<gene>
    <name evidence="2" type="ORF">Q31a_06900</name>
</gene>
<evidence type="ECO:0000313" key="3">
    <source>
        <dbReference type="Proteomes" id="UP000318017"/>
    </source>
</evidence>
<accession>A0A518G1C8</accession>
<dbReference type="KEGG" id="ahel:Q31a_06900"/>
<feature type="signal peptide" evidence="1">
    <location>
        <begin position="1"/>
        <end position="29"/>
    </location>
</feature>
<name>A0A518G1C8_9BACT</name>
<keyword evidence="3" id="KW-1185">Reference proteome</keyword>